<accession>A0A326RKI8</accession>
<evidence type="ECO:0000313" key="1">
    <source>
        <dbReference type="EMBL" id="PZV78670.1"/>
    </source>
</evidence>
<name>A0A326RKI8_9BACT</name>
<dbReference type="Proteomes" id="UP000248917">
    <property type="component" value="Unassembled WGS sequence"/>
</dbReference>
<reference evidence="1 2" key="1">
    <citation type="submission" date="2018-06" db="EMBL/GenBank/DDBJ databases">
        <title>Genomic Encyclopedia of Archaeal and Bacterial Type Strains, Phase II (KMG-II): from individual species to whole genera.</title>
        <authorList>
            <person name="Goeker M."/>
        </authorList>
    </citation>
    <scope>NUCLEOTIDE SEQUENCE [LARGE SCALE GENOMIC DNA]</scope>
    <source>
        <strain evidence="1 2">T4</strain>
    </source>
</reference>
<proteinExistence type="predicted"/>
<evidence type="ECO:0000313" key="2">
    <source>
        <dbReference type="Proteomes" id="UP000248917"/>
    </source>
</evidence>
<sequence>MIAFLGFFHSGASYLTGLKDTEIDANAYLVAFTAQPILHLLPDFLCCSEPLA</sequence>
<dbReference type="EMBL" id="QKTX01000016">
    <property type="protein sequence ID" value="PZV78670.1"/>
    <property type="molecule type" value="Genomic_DNA"/>
</dbReference>
<organism evidence="1 2">
    <name type="scientific">Algoriphagus aquaeductus</name>
    <dbReference type="NCBI Taxonomy" id="475299"/>
    <lineage>
        <taxon>Bacteria</taxon>
        <taxon>Pseudomonadati</taxon>
        <taxon>Bacteroidota</taxon>
        <taxon>Cytophagia</taxon>
        <taxon>Cytophagales</taxon>
        <taxon>Cyclobacteriaceae</taxon>
        <taxon>Algoriphagus</taxon>
    </lineage>
</organism>
<comment type="caution">
    <text evidence="1">The sequence shown here is derived from an EMBL/GenBank/DDBJ whole genome shotgun (WGS) entry which is preliminary data.</text>
</comment>
<keyword evidence="2" id="KW-1185">Reference proteome</keyword>
<gene>
    <name evidence="1" type="ORF">CLV31_11699</name>
</gene>
<dbReference type="AlphaFoldDB" id="A0A326RKI8"/>
<protein>
    <submittedName>
        <fullName evidence="1">Uncharacterized protein</fullName>
    </submittedName>
</protein>